<dbReference type="CDD" id="cd15521">
    <property type="entry name" value="PHD_VIN3_plant"/>
    <property type="match status" value="1"/>
</dbReference>
<feature type="compositionally biased region" description="Polar residues" evidence="6">
    <location>
        <begin position="103"/>
        <end position="112"/>
    </location>
</feature>
<dbReference type="Proteomes" id="UP000827721">
    <property type="component" value="Unassembled WGS sequence"/>
</dbReference>
<evidence type="ECO:0000256" key="6">
    <source>
        <dbReference type="SAM" id="MobiDB-lite"/>
    </source>
</evidence>
<accession>A0ABQ8HTH7</accession>
<feature type="domain" description="Oberon-like PHD finger" evidence="7">
    <location>
        <begin position="146"/>
        <end position="266"/>
    </location>
</feature>
<dbReference type="PANTHER" id="PTHR46286:SF6">
    <property type="entry name" value="OS08G0220600 PROTEIN"/>
    <property type="match status" value="1"/>
</dbReference>
<evidence type="ECO:0000256" key="1">
    <source>
        <dbReference type="ARBA" id="ARBA00004123"/>
    </source>
</evidence>
<evidence type="ECO:0000259" key="7">
    <source>
        <dbReference type="Pfam" id="PF07227"/>
    </source>
</evidence>
<dbReference type="SUPFAM" id="SSF49265">
    <property type="entry name" value="Fibronectin type III"/>
    <property type="match status" value="1"/>
</dbReference>
<comment type="subcellular location">
    <subcellularLocation>
        <location evidence="1">Nucleus</location>
    </subcellularLocation>
</comment>
<feature type="region of interest" description="Disordered" evidence="6">
    <location>
        <begin position="494"/>
        <end position="521"/>
    </location>
</feature>
<proteinExistence type="predicted"/>
<sequence length="615" mass="69301">MSEAEEGFSGMDSMFSGFVLDPAKCSRLSLIEKRELVHEIAQQSKNAPEILSSFSRRELLEIICAEMGKQRKYSGYTKFRMIEHLLKLVSQNSKRSNPDKSFAFSSAKTQSGLKRKRQEEPLPQLLSDLNQVSPENKEKQVKIQVCQNVACKAALSLNDAFCKRCSCCICHQYDDNKDPSLWLTCGSDSSNENDKCGMSCHLECALKDEKAGITKIDCSTKLDGSFYCVFCGKINGLMRTWKKQLLVAKETRRVDVLCLRISLAHKILLRTEQYKEVQKKVETALCILTSEVGPLNLLCTKMARGIVNRLSCGAEVQKLCASAVEAFDSMFVADHVKKKEPASCQIRFEESSPTSVTIVLEYDDTILKDVSGCRLWHCKSGVNDYPDKPTYIVLRPQKRFLITDLDPSTEYFCKVSLFKSTGVVGVWEAKWITSASSGSFVTAFNIDRKKENTSAAQIHSKVESTNSSNIKSTFSEHPPKLPLSLALADINKSKDKDLSPKSISPSTPGKSDGMCEGPGLGCEKRREESNYEYSVRVVKWLEREGHIDEYFRVKFLTWFSLKATMHERRVVRVFVDAFINDPPSLAGQLTHTFMDEICCEQKQAHGNGLCTRWWH</sequence>
<dbReference type="Pfam" id="PF07227">
    <property type="entry name" value="PHD_Oberon"/>
    <property type="match status" value="1"/>
</dbReference>
<comment type="caution">
    <text evidence="10">The sequence shown here is derived from an EMBL/GenBank/DDBJ whole genome shotgun (WGS) entry which is preliminary data.</text>
</comment>
<dbReference type="Pfam" id="PF23380">
    <property type="entry name" value="VIN3_C"/>
    <property type="match status" value="1"/>
</dbReference>
<evidence type="ECO:0000256" key="2">
    <source>
        <dbReference type="ARBA" id="ARBA00022723"/>
    </source>
</evidence>
<evidence type="ECO:0000313" key="10">
    <source>
        <dbReference type="EMBL" id="KAH7567655.1"/>
    </source>
</evidence>
<keyword evidence="11" id="KW-1185">Reference proteome</keyword>
<gene>
    <name evidence="10" type="ORF">JRO89_XS07G0114200</name>
</gene>
<evidence type="ECO:0000313" key="11">
    <source>
        <dbReference type="Proteomes" id="UP000827721"/>
    </source>
</evidence>
<name>A0ABQ8HTH7_9ROSI</name>
<reference evidence="10 11" key="1">
    <citation type="submission" date="2021-02" db="EMBL/GenBank/DDBJ databases">
        <title>Plant Genome Project.</title>
        <authorList>
            <person name="Zhang R.-G."/>
        </authorList>
    </citation>
    <scope>NUCLEOTIDE SEQUENCE [LARGE SCALE GENOMIC DNA]</scope>
    <source>
        <tissue evidence="10">Leaves</tissue>
    </source>
</reference>
<evidence type="ECO:0000256" key="3">
    <source>
        <dbReference type="ARBA" id="ARBA00022771"/>
    </source>
</evidence>
<dbReference type="InterPro" id="IPR032881">
    <property type="entry name" value="Oberon-like_PHD"/>
</dbReference>
<keyword evidence="2" id="KW-0479">Metal-binding</keyword>
<dbReference type="InterPro" id="IPR036116">
    <property type="entry name" value="FN3_sf"/>
</dbReference>
<dbReference type="InterPro" id="IPR058585">
    <property type="entry name" value="Fn3_VIN3"/>
</dbReference>
<organism evidence="10 11">
    <name type="scientific">Xanthoceras sorbifolium</name>
    <dbReference type="NCBI Taxonomy" id="99658"/>
    <lineage>
        <taxon>Eukaryota</taxon>
        <taxon>Viridiplantae</taxon>
        <taxon>Streptophyta</taxon>
        <taxon>Embryophyta</taxon>
        <taxon>Tracheophyta</taxon>
        <taxon>Spermatophyta</taxon>
        <taxon>Magnoliopsida</taxon>
        <taxon>eudicotyledons</taxon>
        <taxon>Gunneridae</taxon>
        <taxon>Pentapetalae</taxon>
        <taxon>rosids</taxon>
        <taxon>malvids</taxon>
        <taxon>Sapindales</taxon>
        <taxon>Sapindaceae</taxon>
        <taxon>Xanthoceroideae</taxon>
        <taxon>Xanthoceras</taxon>
    </lineage>
</organism>
<feature type="domain" description="VIN3-like C-terminal" evidence="9">
    <location>
        <begin position="528"/>
        <end position="600"/>
    </location>
</feature>
<protein>
    <submittedName>
        <fullName evidence="10">Uncharacterized protein</fullName>
    </submittedName>
</protein>
<evidence type="ECO:0000256" key="4">
    <source>
        <dbReference type="ARBA" id="ARBA00022833"/>
    </source>
</evidence>
<keyword evidence="5" id="KW-0539">Nucleus</keyword>
<keyword evidence="3" id="KW-0863">Zinc-finger</keyword>
<dbReference type="InterPro" id="IPR056990">
    <property type="entry name" value="VIN3-like_C"/>
</dbReference>
<evidence type="ECO:0000256" key="5">
    <source>
        <dbReference type="ARBA" id="ARBA00023242"/>
    </source>
</evidence>
<keyword evidence="4" id="KW-0862">Zinc</keyword>
<dbReference type="InterPro" id="IPR044514">
    <property type="entry name" value="VIN3-like"/>
</dbReference>
<feature type="domain" description="VIN3-like fibronectin type-III" evidence="8">
    <location>
        <begin position="346"/>
        <end position="433"/>
    </location>
</feature>
<dbReference type="EMBL" id="JAFEMO010000007">
    <property type="protein sequence ID" value="KAH7567655.1"/>
    <property type="molecule type" value="Genomic_DNA"/>
</dbReference>
<dbReference type="Pfam" id="PF23376">
    <property type="entry name" value="Fn3_VIN3"/>
    <property type="match status" value="1"/>
</dbReference>
<dbReference type="PANTHER" id="PTHR46286">
    <property type="entry name" value="VIN3-LIKE PROTEIN 2-RELATED"/>
    <property type="match status" value="1"/>
</dbReference>
<evidence type="ECO:0000259" key="8">
    <source>
        <dbReference type="Pfam" id="PF23376"/>
    </source>
</evidence>
<feature type="region of interest" description="Disordered" evidence="6">
    <location>
        <begin position="94"/>
        <end position="120"/>
    </location>
</feature>
<evidence type="ECO:0000259" key="9">
    <source>
        <dbReference type="Pfam" id="PF23380"/>
    </source>
</evidence>